<organism evidence="1 2">
    <name type="scientific">Gossypium arboreum</name>
    <name type="common">Tree cotton</name>
    <name type="synonym">Gossypium nanking</name>
    <dbReference type="NCBI Taxonomy" id="29729"/>
    <lineage>
        <taxon>Eukaryota</taxon>
        <taxon>Viridiplantae</taxon>
        <taxon>Streptophyta</taxon>
        <taxon>Embryophyta</taxon>
        <taxon>Tracheophyta</taxon>
        <taxon>Spermatophyta</taxon>
        <taxon>Magnoliopsida</taxon>
        <taxon>eudicotyledons</taxon>
        <taxon>Gunneridae</taxon>
        <taxon>Pentapetalae</taxon>
        <taxon>rosids</taxon>
        <taxon>malvids</taxon>
        <taxon>Malvales</taxon>
        <taxon>Malvaceae</taxon>
        <taxon>Malvoideae</taxon>
        <taxon>Gossypium</taxon>
    </lineage>
</organism>
<reference evidence="2" key="1">
    <citation type="submission" date="2014-09" db="EMBL/GenBank/DDBJ databases">
        <authorList>
            <person name="Mudge J."/>
            <person name="Ramaraj T."/>
            <person name="Lindquist I.E."/>
            <person name="Bharti A.K."/>
            <person name="Sundararajan A."/>
            <person name="Cameron C.T."/>
            <person name="Woodward J.E."/>
            <person name="May G.D."/>
            <person name="Brubaker C."/>
            <person name="Broadhvest J."/>
            <person name="Wilkins T.A."/>
        </authorList>
    </citation>
    <scope>NUCLEOTIDE SEQUENCE</scope>
    <source>
        <strain evidence="2">cv. AKA8401</strain>
    </source>
</reference>
<evidence type="ECO:0000313" key="1">
    <source>
        <dbReference type="EMBL" id="KHG17993.1"/>
    </source>
</evidence>
<proteinExistence type="predicted"/>
<sequence>MKTICYSSIFPFPLSKLDLDLS</sequence>
<dbReference type="Proteomes" id="UP000032142">
    <property type="component" value="Unassembled WGS sequence"/>
</dbReference>
<accession>A0A0B0NTZ0</accession>
<evidence type="ECO:0000313" key="2">
    <source>
        <dbReference type="Proteomes" id="UP000032142"/>
    </source>
</evidence>
<protein>
    <submittedName>
        <fullName evidence="1">Uncharacterized protein</fullName>
    </submittedName>
</protein>
<dbReference type="AlphaFoldDB" id="A0A0B0NTZ0"/>
<dbReference type="EMBL" id="KN409580">
    <property type="protein sequence ID" value="KHG17993.1"/>
    <property type="molecule type" value="Genomic_DNA"/>
</dbReference>
<gene>
    <name evidence="1" type="ORF">F383_23585</name>
</gene>
<name>A0A0B0NTZ0_GOSAR</name>
<keyword evidence="2" id="KW-1185">Reference proteome</keyword>